<reference evidence="10 11" key="1">
    <citation type="submission" date="2018-03" db="EMBL/GenBank/DDBJ databases">
        <title>Genomic Encyclopedia of Archaeal and Bacterial Type Strains, Phase II (KMG-II): from individual species to whole genera.</title>
        <authorList>
            <person name="Goeker M."/>
        </authorList>
    </citation>
    <scope>NUCLEOTIDE SEQUENCE [LARGE SCALE GENOMIC DNA]</scope>
    <source>
        <strain evidence="10 11">DSM 100212</strain>
    </source>
</reference>
<organism evidence="10 11">
    <name type="scientific">Donghicola tyrosinivorans</name>
    <dbReference type="NCBI Taxonomy" id="1652492"/>
    <lineage>
        <taxon>Bacteria</taxon>
        <taxon>Pseudomonadati</taxon>
        <taxon>Pseudomonadota</taxon>
        <taxon>Alphaproteobacteria</taxon>
        <taxon>Rhodobacterales</taxon>
        <taxon>Roseobacteraceae</taxon>
        <taxon>Donghicola</taxon>
    </lineage>
</organism>
<dbReference type="SMART" id="SM00382">
    <property type="entry name" value="AAA"/>
    <property type="match status" value="1"/>
</dbReference>
<keyword evidence="2 7" id="KW-0812">Transmembrane</keyword>
<dbReference type="SUPFAM" id="SSF52540">
    <property type="entry name" value="P-loop containing nucleoside triphosphate hydrolases"/>
    <property type="match status" value="1"/>
</dbReference>
<feature type="transmembrane region" description="Helical" evidence="7">
    <location>
        <begin position="48"/>
        <end position="68"/>
    </location>
</feature>
<dbReference type="InterPro" id="IPR010128">
    <property type="entry name" value="ATPase_T1SS_PrtD-like"/>
</dbReference>
<evidence type="ECO:0000256" key="3">
    <source>
        <dbReference type="ARBA" id="ARBA00022741"/>
    </source>
</evidence>
<dbReference type="Pfam" id="PF00005">
    <property type="entry name" value="ABC_tran"/>
    <property type="match status" value="1"/>
</dbReference>
<evidence type="ECO:0000256" key="4">
    <source>
        <dbReference type="ARBA" id="ARBA00022840"/>
    </source>
</evidence>
<dbReference type="SUPFAM" id="SSF90123">
    <property type="entry name" value="ABC transporter transmembrane region"/>
    <property type="match status" value="1"/>
</dbReference>
<evidence type="ECO:0000256" key="1">
    <source>
        <dbReference type="ARBA" id="ARBA00004651"/>
    </source>
</evidence>
<dbReference type="GO" id="GO:0034040">
    <property type="term" value="F:ATPase-coupled lipid transmembrane transporter activity"/>
    <property type="evidence" value="ECO:0007669"/>
    <property type="project" value="TreeGrafter"/>
</dbReference>
<keyword evidence="6 7" id="KW-0472">Membrane</keyword>
<dbReference type="InterPro" id="IPR039421">
    <property type="entry name" value="Type_1_exporter"/>
</dbReference>
<feature type="transmembrane region" description="Helical" evidence="7">
    <location>
        <begin position="242"/>
        <end position="260"/>
    </location>
</feature>
<dbReference type="GO" id="GO:0016887">
    <property type="term" value="F:ATP hydrolysis activity"/>
    <property type="evidence" value="ECO:0007669"/>
    <property type="project" value="InterPro"/>
</dbReference>
<dbReference type="GO" id="GO:0005524">
    <property type="term" value="F:ATP binding"/>
    <property type="evidence" value="ECO:0007669"/>
    <property type="project" value="UniProtKB-KW"/>
</dbReference>
<dbReference type="NCBIfam" id="TIGR01842">
    <property type="entry name" value="type_I_sec_PrtD"/>
    <property type="match status" value="1"/>
</dbReference>
<dbReference type="AlphaFoldDB" id="A0A2T0WXW4"/>
<dbReference type="InterPro" id="IPR036640">
    <property type="entry name" value="ABC1_TM_sf"/>
</dbReference>
<evidence type="ECO:0000256" key="5">
    <source>
        <dbReference type="ARBA" id="ARBA00022989"/>
    </source>
</evidence>
<feature type="domain" description="ABC transmembrane type-1" evidence="9">
    <location>
        <begin position="16"/>
        <end position="291"/>
    </location>
</feature>
<dbReference type="InterPro" id="IPR003439">
    <property type="entry name" value="ABC_transporter-like_ATP-bd"/>
</dbReference>
<evidence type="ECO:0000256" key="6">
    <source>
        <dbReference type="ARBA" id="ARBA00023136"/>
    </source>
</evidence>
<dbReference type="PANTHER" id="PTHR24221">
    <property type="entry name" value="ATP-BINDING CASSETTE SUB-FAMILY B"/>
    <property type="match status" value="1"/>
</dbReference>
<evidence type="ECO:0000313" key="11">
    <source>
        <dbReference type="Proteomes" id="UP000238392"/>
    </source>
</evidence>
<accession>A0A2T0WXW4</accession>
<feature type="transmembrane region" description="Helical" evidence="7">
    <location>
        <begin position="119"/>
        <end position="141"/>
    </location>
</feature>
<dbReference type="InterPro" id="IPR011527">
    <property type="entry name" value="ABC1_TM_dom"/>
</dbReference>
<dbReference type="Gene3D" id="1.20.1560.10">
    <property type="entry name" value="ABC transporter type 1, transmembrane domain"/>
    <property type="match status" value="1"/>
</dbReference>
<evidence type="ECO:0000313" key="10">
    <source>
        <dbReference type="EMBL" id="PRY91495.1"/>
    </source>
</evidence>
<feature type="transmembrane region" description="Helical" evidence="7">
    <location>
        <begin position="12"/>
        <end position="36"/>
    </location>
</feature>
<dbReference type="PANTHER" id="PTHR24221:SF248">
    <property type="entry name" value="ABC TRANSPORTER TRANSMEMBRANE REGION"/>
    <property type="match status" value="1"/>
</dbReference>
<dbReference type="Pfam" id="PF00664">
    <property type="entry name" value="ABC_membrane"/>
    <property type="match status" value="1"/>
</dbReference>
<keyword evidence="3" id="KW-0547">Nucleotide-binding</keyword>
<comment type="subcellular location">
    <subcellularLocation>
        <location evidence="1">Cell membrane</location>
        <topology evidence="1">Multi-pass membrane protein</topology>
    </subcellularLocation>
</comment>
<dbReference type="InterPro" id="IPR003593">
    <property type="entry name" value="AAA+_ATPase"/>
</dbReference>
<dbReference type="GO" id="GO:0140359">
    <property type="term" value="F:ABC-type transporter activity"/>
    <property type="evidence" value="ECO:0007669"/>
    <property type="project" value="InterPro"/>
</dbReference>
<dbReference type="PROSITE" id="PS50893">
    <property type="entry name" value="ABC_TRANSPORTER_2"/>
    <property type="match status" value="1"/>
</dbReference>
<dbReference type="Gene3D" id="3.40.50.300">
    <property type="entry name" value="P-loop containing nucleotide triphosphate hydrolases"/>
    <property type="match status" value="1"/>
</dbReference>
<comment type="caution">
    <text evidence="10">The sequence shown here is derived from an EMBL/GenBank/DDBJ whole genome shotgun (WGS) entry which is preliminary data.</text>
</comment>
<keyword evidence="5 7" id="KW-1133">Transmembrane helix</keyword>
<dbReference type="GO" id="GO:0005886">
    <property type="term" value="C:plasma membrane"/>
    <property type="evidence" value="ECO:0007669"/>
    <property type="project" value="UniProtKB-SubCell"/>
</dbReference>
<dbReference type="PROSITE" id="PS50929">
    <property type="entry name" value="ABC_TM1F"/>
    <property type="match status" value="1"/>
</dbReference>
<protein>
    <submittedName>
        <fullName evidence="10">PrtD family type I secretion system ABC transporter</fullName>
    </submittedName>
</protein>
<dbReference type="InterPro" id="IPR027417">
    <property type="entry name" value="P-loop_NTPase"/>
</dbReference>
<evidence type="ECO:0000256" key="7">
    <source>
        <dbReference type="SAM" id="Phobius"/>
    </source>
</evidence>
<name>A0A2T0WXW4_9RHOB</name>
<dbReference type="GO" id="GO:0030253">
    <property type="term" value="P:protein secretion by the type I secretion system"/>
    <property type="evidence" value="ECO:0007669"/>
    <property type="project" value="InterPro"/>
</dbReference>
<dbReference type="EMBL" id="PVTQ01000003">
    <property type="protein sequence ID" value="PRY91495.1"/>
    <property type="molecule type" value="Genomic_DNA"/>
</dbReference>
<dbReference type="Proteomes" id="UP000238392">
    <property type="component" value="Unassembled WGS sequence"/>
</dbReference>
<dbReference type="RefSeq" id="WP_106263506.1">
    <property type="nucleotide sequence ID" value="NZ_PVTQ01000003.1"/>
</dbReference>
<dbReference type="OrthoDB" id="9808328at2"/>
<evidence type="ECO:0000259" key="9">
    <source>
        <dbReference type="PROSITE" id="PS50929"/>
    </source>
</evidence>
<dbReference type="InterPro" id="IPR017871">
    <property type="entry name" value="ABC_transporter-like_CS"/>
</dbReference>
<keyword evidence="11" id="KW-1185">Reference proteome</keyword>
<evidence type="ECO:0000259" key="8">
    <source>
        <dbReference type="PROSITE" id="PS50893"/>
    </source>
</evidence>
<feature type="domain" description="ABC transporter" evidence="8">
    <location>
        <begin position="323"/>
        <end position="559"/>
    </location>
</feature>
<evidence type="ECO:0000256" key="2">
    <source>
        <dbReference type="ARBA" id="ARBA00022692"/>
    </source>
</evidence>
<sequence>MKIQTVFSGQRGVITAIFVTSIFVNLLILTAPLYMIQLFQRVMSSGSIATLVALTTGAAIALLFYFFFDALRQRLVARLGTRLEARLSPMVLRAMIDKRLPDGMQGSEPLRDVQEVRTFVTSPIFVAMLDAPWALFFTVLVFMFHPLLGMIAVLGIGTLAAIGVLSEIMTRESEKQAQTSAKDANRAVDEMMTHAELIRAHGKSEAMLERWKMRAFSAIMFSTRATDRMAIMSSAAKGVRQFLQIGMMCAGVILVVRAEISPGLMIASSILLGRAAAPVEQSISGWRSLINARAANERLNAMLAAVKHVDEHRMELPEPSGRIDVQNATVMLPGRSEPLLYDISLGLQPGDSLGLIGPSGAGKTTLARAMIGLIPLARGAVRIDDADVRDWPSDQLGQYVGFLPQQVDLFRGTIAENIALMDSEARASDIVAAAKEAEVHDLILGLPGGYNADVGPRGGFLSAGQRQRIGLARAFMGRPKIIVLDEPNANLDPAGEAALARAIQNATARGAVVIAVTHRMSLLRQVTHAALIRDGRLARFGTAKEVLEASVEPVLEAGKPTKRITVVPNEGTDERKGAQA</sequence>
<gene>
    <name evidence="10" type="ORF">CLV74_10379</name>
</gene>
<dbReference type="GO" id="GO:0030256">
    <property type="term" value="C:type I protein secretion system complex"/>
    <property type="evidence" value="ECO:0007669"/>
    <property type="project" value="InterPro"/>
</dbReference>
<dbReference type="PROSITE" id="PS00211">
    <property type="entry name" value="ABC_TRANSPORTER_1"/>
    <property type="match status" value="1"/>
</dbReference>
<keyword evidence="4" id="KW-0067">ATP-binding</keyword>
<feature type="transmembrane region" description="Helical" evidence="7">
    <location>
        <begin position="147"/>
        <end position="165"/>
    </location>
</feature>
<proteinExistence type="predicted"/>